<reference evidence="1 2" key="1">
    <citation type="submission" date="2016-10" db="EMBL/GenBank/DDBJ databases">
        <authorList>
            <person name="de Groot N.N."/>
        </authorList>
    </citation>
    <scope>NUCLEOTIDE SEQUENCE [LARGE SCALE GENOMIC DNA]</scope>
    <source>
        <strain evidence="1 2">DSM 19886</strain>
    </source>
</reference>
<dbReference type="Proteomes" id="UP000199440">
    <property type="component" value="Unassembled WGS sequence"/>
</dbReference>
<evidence type="ECO:0000313" key="1">
    <source>
        <dbReference type="EMBL" id="SDL82757.1"/>
    </source>
</evidence>
<proteinExistence type="predicted"/>
<dbReference type="OrthoDB" id="1488184at2"/>
<dbReference type="AlphaFoldDB" id="A0A1G9N9E8"/>
<evidence type="ECO:0000313" key="2">
    <source>
        <dbReference type="Proteomes" id="UP000199440"/>
    </source>
</evidence>
<dbReference type="Pfam" id="PF19268">
    <property type="entry name" value="CIS_TMP"/>
    <property type="match status" value="1"/>
</dbReference>
<dbReference type="RefSeq" id="WP_089887343.1">
    <property type="nucleotide sequence ID" value="NZ_FNGV01000003.1"/>
</dbReference>
<keyword evidence="2" id="KW-1185">Reference proteome</keyword>
<dbReference type="STRING" id="192904.SAMN04488514_10374"/>
<name>A0A1G9N9E8_9FLAO</name>
<dbReference type="EMBL" id="FNGV01000003">
    <property type="protein sequence ID" value="SDL82757.1"/>
    <property type="molecule type" value="Genomic_DNA"/>
</dbReference>
<dbReference type="InterPro" id="IPR045538">
    <property type="entry name" value="CIS_TMP"/>
</dbReference>
<organism evidence="1 2">
    <name type="scientific">Kriegella aquimaris</name>
    <dbReference type="NCBI Taxonomy" id="192904"/>
    <lineage>
        <taxon>Bacteria</taxon>
        <taxon>Pseudomonadati</taxon>
        <taxon>Bacteroidota</taxon>
        <taxon>Flavobacteriia</taxon>
        <taxon>Flavobacteriales</taxon>
        <taxon>Flavobacteriaceae</taxon>
        <taxon>Kriegella</taxon>
    </lineage>
</organism>
<gene>
    <name evidence="1" type="ORF">SAMN04488514_10374</name>
</gene>
<protein>
    <submittedName>
        <fullName evidence="1">Uncharacterized protein</fullName>
    </submittedName>
</protein>
<sequence length="510" mass="59271">MDKSQKHIINKVFLEVHTNSSTEAYHLKDNLDVFLKEQALPYLEAYFNEFQQKLPAKSNLQIEKIALNLSLDRPMDFDQLKVLIKKGVMKELEQKRFTNAISSEERLETKLLHFFKMGSVPWWSDSNALTEFYNEEMVTSLLNSNELILELLRSLHQDLFRERLIKQLDDNQLFELYKSFVGLKIDVDTSIRVSTINDLVSIIKTDNSLSDSFLLVKRYLVWEIALGALIKIDKTKLKSKLFIVLELLRSHTGPSAKNKGESIKNSVSKLINSKNSDKLLRVLAGELSKDIEELRASSSIVKKDSKKERIKADHEIFESKEVIKDKRSLTHSDDEFVLPKENAIHEPASNYYVENAGLILLHPYLKQLLLNCKLLDGDEIARPEIAAHLLHFIATNQEKQYEYQMVFEKFLCNIPLEKPINRDIRLSSDLKLQAEEMLRAVLKNWPEMKNASLELLRNEYLQRPGKLVLTQENPKVIVERKTQDILLEKLPWNIGLCKLPWKNKIVFTDW</sequence>
<accession>A0A1G9N9E8</accession>